<evidence type="ECO:0000256" key="14">
    <source>
        <dbReference type="ARBA" id="ARBA00023180"/>
    </source>
</evidence>
<evidence type="ECO:0000256" key="15">
    <source>
        <dbReference type="ARBA" id="ARBA00023303"/>
    </source>
</evidence>
<evidence type="ECO:0000256" key="16">
    <source>
        <dbReference type="ARBA" id="ARBA00061395"/>
    </source>
</evidence>
<dbReference type="FunFam" id="1.20.120.350:FF:000011">
    <property type="entry name" value="Voltage-dependent N-type calcium channel subunit alpha"/>
    <property type="match status" value="1"/>
</dbReference>
<evidence type="ECO:0000256" key="12">
    <source>
        <dbReference type="ARBA" id="ARBA00023065"/>
    </source>
</evidence>
<keyword evidence="14" id="KW-0325">Glycoprotein</keyword>
<feature type="transmembrane region" description="Helical" evidence="20">
    <location>
        <begin position="1221"/>
        <end position="1245"/>
    </location>
</feature>
<feature type="transmembrane region" description="Helical" evidence="20">
    <location>
        <begin position="358"/>
        <end position="376"/>
    </location>
</feature>
<dbReference type="Gene3D" id="1.20.120.350">
    <property type="entry name" value="Voltage-gated potassium channels. Chain C"/>
    <property type="match status" value="4"/>
</dbReference>
<dbReference type="InterPro" id="IPR005821">
    <property type="entry name" value="Ion_trans_dom"/>
</dbReference>
<evidence type="ECO:0000256" key="5">
    <source>
        <dbReference type="ARBA" id="ARBA00022673"/>
    </source>
</evidence>
<dbReference type="InterPro" id="IPR050599">
    <property type="entry name" value="VDCC_alpha-1_subunit"/>
</dbReference>
<feature type="transmembrane region" description="Helical" evidence="20">
    <location>
        <begin position="388"/>
        <end position="407"/>
    </location>
</feature>
<feature type="region of interest" description="Disordered" evidence="19">
    <location>
        <begin position="1410"/>
        <end position="1446"/>
    </location>
</feature>
<feature type="transmembrane region" description="Helical" evidence="20">
    <location>
        <begin position="483"/>
        <end position="509"/>
    </location>
</feature>
<accession>F2UMP7</accession>
<keyword evidence="2" id="KW-0813">Transport</keyword>
<keyword evidence="5 18" id="KW-0107">Calcium channel</keyword>
<feature type="transmembrane region" description="Helical" evidence="20">
    <location>
        <begin position="764"/>
        <end position="787"/>
    </location>
</feature>
<evidence type="ECO:0000256" key="6">
    <source>
        <dbReference type="ARBA" id="ARBA00022692"/>
    </source>
</evidence>
<feature type="transmembrane region" description="Helical" evidence="20">
    <location>
        <begin position="732"/>
        <end position="752"/>
    </location>
</feature>
<feature type="transmembrane region" description="Helical" evidence="20">
    <location>
        <begin position="560"/>
        <end position="587"/>
    </location>
</feature>
<dbReference type="eggNOG" id="KOG2301">
    <property type="taxonomic scope" value="Eukaryota"/>
</dbReference>
<feature type="domain" description="Voltage-dependent calcium channel alpha-1 subunit IQ" evidence="22">
    <location>
        <begin position="1329"/>
        <end position="1405"/>
    </location>
</feature>
<feature type="transmembrane region" description="Helical" evidence="20">
    <location>
        <begin position="1136"/>
        <end position="1158"/>
    </location>
</feature>
<feature type="region of interest" description="Disordered" evidence="19">
    <location>
        <begin position="222"/>
        <end position="242"/>
    </location>
</feature>
<dbReference type="InParanoid" id="F2UMP7"/>
<keyword evidence="13 20" id="KW-0472">Membrane</keyword>
<dbReference type="Gene3D" id="1.10.238.10">
    <property type="entry name" value="EF-hand"/>
    <property type="match status" value="1"/>
</dbReference>
<feature type="transmembrane region" description="Helical" evidence="20">
    <location>
        <begin position="1037"/>
        <end position="1059"/>
    </location>
</feature>
<feature type="transmembrane region" description="Helical" evidence="20">
    <location>
        <begin position="16"/>
        <end position="36"/>
    </location>
</feature>
<dbReference type="OrthoDB" id="431720at2759"/>
<evidence type="ECO:0000256" key="8">
    <source>
        <dbReference type="ARBA" id="ARBA00022737"/>
    </source>
</evidence>
<feature type="domain" description="Ion transport" evidence="21">
    <location>
        <begin position="695"/>
        <end position="962"/>
    </location>
</feature>
<evidence type="ECO:0000256" key="9">
    <source>
        <dbReference type="ARBA" id="ARBA00022837"/>
    </source>
</evidence>
<dbReference type="FunFam" id="1.20.120.350:FF:000068">
    <property type="entry name" value="Sodium channel protein"/>
    <property type="match status" value="1"/>
</dbReference>
<evidence type="ECO:0000256" key="7">
    <source>
        <dbReference type="ARBA" id="ARBA00022723"/>
    </source>
</evidence>
<dbReference type="GeneID" id="16070270"/>
<dbReference type="FunCoup" id="F2UMP7">
    <property type="interactions" value="432"/>
</dbReference>
<evidence type="ECO:0000256" key="17">
    <source>
        <dbReference type="PIRSR" id="PIRSR602077-1"/>
    </source>
</evidence>
<dbReference type="Pfam" id="PF00520">
    <property type="entry name" value="Ion_trans"/>
    <property type="match status" value="4"/>
</dbReference>
<feature type="transmembrane region" description="Helical" evidence="20">
    <location>
        <begin position="521"/>
        <end position="540"/>
    </location>
</feature>
<dbReference type="Gene3D" id="1.10.287.70">
    <property type="match status" value="3"/>
</dbReference>
<feature type="binding site" evidence="17">
    <location>
        <position position="903"/>
    </location>
    <ligand>
        <name>Ca(2+)</name>
        <dbReference type="ChEBI" id="CHEBI:29108"/>
    </ligand>
</feature>
<dbReference type="OMA" id="CMIVAIK"/>
<feature type="transmembrane region" description="Helical" evidence="20">
    <location>
        <begin position="808"/>
        <end position="836"/>
    </location>
</feature>
<dbReference type="PRINTS" id="PR00167">
    <property type="entry name" value="CACHANNEL"/>
</dbReference>
<sequence>MTNDDLSSRETDSLEYVFLAIFTLEALLKIIATGFLFCGPPSYLRNKWNILDFIIVAVGLIGVVVEQSGSSVADVKALRALRVLRPLRLITSVQSLQIVLNSILLSIPALADVAMLLGFLIVIYAIIGLEFYRGVLNHQCFLPSSDVGANVTADRYINNTPYFLAPDTAPCDPAGRGRVCSTDGLCLAGSSPNSNITAFDHAGSFLKFDAAESMAEHEQNFFNSSAGADGNDGDDDDDDIDDDATTVLVLGLSLPSGNRDFVEAEPTEPISNIRTRIMQKFAEQGEDRDKLMSFVLAHPHDGHILDETRTLGEQGVQVKSLREYNEILTMSQHNQHELLKPATVQMLSKLGAVVKSRWFNLVVTFMVLVNTVLLAVQTDAGATDEAAFAFTIVEASFVGLFVLEMLVKLAGLRPHMYFESKFNRFDLTVVLLSLLELILVHTTGLRSIGISALRSLRLLRIFREMKQYWEDINDFVVSLLNSIASIVSLLLLILIYMVIVALLGMQIFGGRFDFEDPKPRINFDDFFSALLTVFIVIVGDDWNSVMYNGILAYNGVNKDGWVAIVFFCVVVILGMFVLLNVFLAIAVKSLDDARDLKAARDEHKERWKAEAAVSDESEDDREDRRRHRQYANPLVGAAEQEKEEVELQNTVLCDVDNVPLRKHLTRAVANNKSLFCLGPRNSFRKFCNNIAYDNRFESVILLLILISSALLAAEDPVNLDAQINKDLETADIFFTSVFSLEMALKIVALGFIPYITDPWNDLDAVVVLASVVSLAISSDDAAVVRVLRVFRVLRPLRAIKRAPGLRKVVSCMVVSIKTIGNVFIVTFLLTFIYAIIGVQSFKECFGRCNDPDVMFKSQCNGTFLVEDDAGLFSNATRAWSTPYFNFDNVGKGMLTLFTVSTLEGWIDVMNNAIDCTAENRQPERNNNPVAALFFVTYVILVAFFMLNIFVGYVIITFSSEGESYEAVDGLDKNQRKCLAFCLNAQPIRVHRPLYRAQISIFRFVSSKHFEWFIMAAIIGNSIVLLMAYEGMPSDYEMGLQLCNIVFTGIFTVEALLKLFALNPTGYFHDSWNFFDFIIVVGSLVDVFLSATQSSGDSGVNIGFLRLFRVARLLKLVSRGKGMKRLLWTFAKSFQSLPYVAALIMMLFFVYAVIGMQLFARTGFREDGDINEHNNFRDFFGALLLLFRCATGENWQNMMRDIHLGPPNCDPATEPGVCGSVVAVPFFCTFLVLCSFLILNLFVAVIMDNFEYLTQDNSLLGEHDLPQFIDRWSEFDPACTHRISHHDLMELLRSEEPPLGFGRKCPPKTVYSKMMRLNVPLHLDGTVDFHACLLAIVRNQLHIKTSYLDGSWEQRNYDLRKLLEKLYDPPKEQLDRMLPPPSKRNVTIGVLYAVYLLQEIYRENKRNAARQARETAEVLDAGSNEEKPQPSENEEVEDDLRLVEHAF</sequence>
<dbReference type="InterPro" id="IPR005446">
    <property type="entry name" value="VDCC_L_a1su"/>
</dbReference>
<dbReference type="SUPFAM" id="SSF81324">
    <property type="entry name" value="Voltage-gated potassium channels"/>
    <property type="match status" value="4"/>
</dbReference>
<dbReference type="GO" id="GO:0098703">
    <property type="term" value="P:calcium ion import across plasma membrane"/>
    <property type="evidence" value="ECO:0007669"/>
    <property type="project" value="TreeGrafter"/>
</dbReference>
<comment type="subcellular location">
    <subcellularLocation>
        <location evidence="1">Cell membrane</location>
        <topology evidence="1">Multi-pass membrane protein</topology>
    </subcellularLocation>
    <subcellularLocation>
        <location evidence="18">Membrane</location>
        <topology evidence="18">Multi-pass membrane protein</topology>
    </subcellularLocation>
</comment>
<proteinExistence type="inferred from homology"/>
<evidence type="ECO:0000256" key="10">
    <source>
        <dbReference type="ARBA" id="ARBA00022882"/>
    </source>
</evidence>
<organism evidence="24 25">
    <name type="scientific">Salpingoeca rosetta (strain ATCC 50818 / BSB-021)</name>
    <dbReference type="NCBI Taxonomy" id="946362"/>
    <lineage>
        <taxon>Eukaryota</taxon>
        <taxon>Choanoflagellata</taxon>
        <taxon>Craspedida</taxon>
        <taxon>Salpingoecidae</taxon>
        <taxon>Salpingoeca</taxon>
    </lineage>
</organism>
<evidence type="ECO:0000256" key="13">
    <source>
        <dbReference type="ARBA" id="ARBA00023136"/>
    </source>
</evidence>
<evidence type="ECO:0000259" key="23">
    <source>
        <dbReference type="Pfam" id="PF16905"/>
    </source>
</evidence>
<dbReference type="KEGG" id="sre:PTSG_09464"/>
<evidence type="ECO:0000256" key="20">
    <source>
        <dbReference type="SAM" id="Phobius"/>
    </source>
</evidence>
<comment type="function">
    <text evidence="18">Voltage-sensitive calcium channels (VSCC) mediate the entry of calcium ions into excitable cells and are also involved in a variety of calcium-dependent processes, including muscle contraction, hormone or neurotransmitter release, gene expression, cell motility, cell division and cell death.</text>
</comment>
<keyword evidence="3" id="KW-1003">Cell membrane</keyword>
<reference evidence="24" key="1">
    <citation type="submission" date="2009-08" db="EMBL/GenBank/DDBJ databases">
        <title>Annotation of Salpingoeca rosetta.</title>
        <authorList>
            <consortium name="The Broad Institute Genome Sequencing Platform"/>
            <person name="Russ C."/>
            <person name="Cuomo C."/>
            <person name="Burger G."/>
            <person name="Gray M.W."/>
            <person name="Holland P.W.H."/>
            <person name="King N."/>
            <person name="Lang F.B.F."/>
            <person name="Roger A.J."/>
            <person name="Ruiz-Trillo I."/>
            <person name="Young S.K."/>
            <person name="Zeng Q."/>
            <person name="Gargeya S."/>
            <person name="Alvarado L."/>
            <person name="Berlin A."/>
            <person name="Chapman S.B."/>
            <person name="Chen Z."/>
            <person name="Freedman E."/>
            <person name="Gellesch M."/>
            <person name="Goldberg J."/>
            <person name="Griggs A."/>
            <person name="Gujja S."/>
            <person name="Heilman E."/>
            <person name="Heiman D."/>
            <person name="Howarth C."/>
            <person name="Mehta T."/>
            <person name="Neiman D."/>
            <person name="Pearson M."/>
            <person name="Roberts A."/>
            <person name="Saif S."/>
            <person name="Shea T."/>
            <person name="Shenoy N."/>
            <person name="Sisk P."/>
            <person name="Stolte C."/>
            <person name="Sykes S."/>
            <person name="White J."/>
            <person name="Yandava C."/>
            <person name="Haas B."/>
            <person name="Nusbaum C."/>
            <person name="Birren B."/>
        </authorList>
    </citation>
    <scope>NUCLEOTIDE SEQUENCE</scope>
    <source>
        <strain evidence="24">ATCC 50818</strain>
    </source>
</reference>
<keyword evidence="12" id="KW-0406">Ion transport</keyword>
<dbReference type="InterPro" id="IPR002077">
    <property type="entry name" value="VDCCAlpha1"/>
</dbReference>
<evidence type="ECO:0000256" key="19">
    <source>
        <dbReference type="SAM" id="MobiDB-lite"/>
    </source>
</evidence>
<dbReference type="Proteomes" id="UP000007799">
    <property type="component" value="Unassembled WGS sequence"/>
</dbReference>
<dbReference type="PANTHER" id="PTHR45628">
    <property type="entry name" value="VOLTAGE-DEPENDENT CALCIUM CHANNEL TYPE A SUBUNIT ALPHA-1"/>
    <property type="match status" value="1"/>
</dbReference>
<dbReference type="Pfam" id="PF08763">
    <property type="entry name" value="Ca_chan_IQ"/>
    <property type="match status" value="1"/>
</dbReference>
<dbReference type="GO" id="GO:0008331">
    <property type="term" value="F:high voltage-gated calcium channel activity"/>
    <property type="evidence" value="ECO:0007669"/>
    <property type="project" value="TreeGrafter"/>
</dbReference>
<dbReference type="Pfam" id="PF16905">
    <property type="entry name" value="GPHH"/>
    <property type="match status" value="1"/>
</dbReference>
<feature type="compositionally biased region" description="Acidic residues" evidence="19">
    <location>
        <begin position="231"/>
        <end position="242"/>
    </location>
</feature>
<evidence type="ECO:0000256" key="4">
    <source>
        <dbReference type="ARBA" id="ARBA00022568"/>
    </source>
</evidence>
<dbReference type="PANTHER" id="PTHR45628:SF7">
    <property type="entry name" value="VOLTAGE-DEPENDENT CALCIUM CHANNEL TYPE A SUBUNIT ALPHA-1"/>
    <property type="match status" value="1"/>
</dbReference>
<keyword evidence="6 20" id="KW-0812">Transmembrane</keyword>
<dbReference type="InterPro" id="IPR031649">
    <property type="entry name" value="GPHH_dom"/>
</dbReference>
<comment type="similarity">
    <text evidence="16 18">Belongs to the calcium channel alpha-1 subunit (TC 1.A.1.11) family.</text>
</comment>
<dbReference type="GO" id="GO:0005891">
    <property type="term" value="C:voltage-gated calcium channel complex"/>
    <property type="evidence" value="ECO:0007669"/>
    <property type="project" value="InterPro"/>
</dbReference>
<keyword evidence="8" id="KW-0677">Repeat</keyword>
<evidence type="ECO:0000256" key="1">
    <source>
        <dbReference type="ARBA" id="ARBA00004651"/>
    </source>
</evidence>
<keyword evidence="10 18" id="KW-0851">Voltage-gated channel</keyword>
<evidence type="ECO:0000259" key="22">
    <source>
        <dbReference type="Pfam" id="PF08763"/>
    </source>
</evidence>
<dbReference type="GO" id="GO:0046872">
    <property type="term" value="F:metal ion binding"/>
    <property type="evidence" value="ECO:0007669"/>
    <property type="project" value="UniProtKB-KW"/>
</dbReference>
<feature type="domain" description="Voltage-dependent L-type calcium channel IQ-associated" evidence="23">
    <location>
        <begin position="1266"/>
        <end position="1319"/>
    </location>
</feature>
<dbReference type="InterPro" id="IPR027359">
    <property type="entry name" value="Volt_channel_dom_sf"/>
</dbReference>
<gene>
    <name evidence="24" type="ORF">PTSG_09464</name>
</gene>
<name>F2UMP7_SALR5</name>
<evidence type="ECO:0000313" key="25">
    <source>
        <dbReference type="Proteomes" id="UP000007799"/>
    </source>
</evidence>
<feature type="domain" description="Ion transport" evidence="21">
    <location>
        <begin position="12"/>
        <end position="163"/>
    </location>
</feature>
<evidence type="ECO:0000313" key="24">
    <source>
        <dbReference type="EMBL" id="EGD78396.1"/>
    </source>
</evidence>
<keyword evidence="15" id="KW-0407">Ion channel</keyword>
<evidence type="ECO:0000256" key="3">
    <source>
        <dbReference type="ARBA" id="ARBA00022475"/>
    </source>
</evidence>
<dbReference type="PRINTS" id="PR01630">
    <property type="entry name" value="LVDCCALPHA1"/>
</dbReference>
<dbReference type="STRING" id="946362.F2UMP7"/>
<dbReference type="EMBL" id="GL832982">
    <property type="protein sequence ID" value="EGD78396.1"/>
    <property type="molecule type" value="Genomic_DNA"/>
</dbReference>
<dbReference type="RefSeq" id="XP_004989719.1">
    <property type="nucleotide sequence ID" value="XM_004989662.1"/>
</dbReference>
<evidence type="ECO:0000256" key="18">
    <source>
        <dbReference type="RuleBase" id="RU003808"/>
    </source>
</evidence>
<feature type="domain" description="Ion transport" evidence="21">
    <location>
        <begin position="356"/>
        <end position="594"/>
    </location>
</feature>
<evidence type="ECO:0000256" key="2">
    <source>
        <dbReference type="ARBA" id="ARBA00022448"/>
    </source>
</evidence>
<feature type="transmembrane region" description="Helical" evidence="20">
    <location>
        <begin position="1011"/>
        <end position="1031"/>
    </location>
</feature>
<evidence type="ECO:0000256" key="11">
    <source>
        <dbReference type="ARBA" id="ARBA00022989"/>
    </source>
</evidence>
<feature type="transmembrane region" description="Helical" evidence="20">
    <location>
        <begin position="427"/>
        <end position="448"/>
    </location>
</feature>
<dbReference type="InterPro" id="IPR014873">
    <property type="entry name" value="VDCC_a1su_IQ"/>
</dbReference>
<protein>
    <recommendedName>
        <fullName evidence="18">Voltage-dependent L-type calcium channel subunit alpha</fullName>
    </recommendedName>
</protein>
<keyword evidence="25" id="KW-1185">Reference proteome</keyword>
<dbReference type="FunFam" id="1.10.287.70:FF:000107">
    <property type="entry name" value="Voltage-dependent L-type calcium channel subunit alpha"/>
    <property type="match status" value="1"/>
</dbReference>
<feature type="domain" description="Ion transport" evidence="21">
    <location>
        <begin position="1007"/>
        <end position="1255"/>
    </location>
</feature>
<evidence type="ECO:0000259" key="21">
    <source>
        <dbReference type="Pfam" id="PF00520"/>
    </source>
</evidence>
<keyword evidence="7 17" id="KW-0479">Metal-binding</keyword>
<feature type="transmembrane region" description="Helical" evidence="20">
    <location>
        <begin position="929"/>
        <end position="955"/>
    </location>
</feature>
<keyword evidence="4 18" id="KW-0109">Calcium transport</keyword>
<feature type="transmembrane region" description="Helical" evidence="20">
    <location>
        <begin position="48"/>
        <end position="65"/>
    </location>
</feature>
<keyword evidence="11 20" id="KW-1133">Transmembrane helix</keyword>
<dbReference type="FunFam" id="1.10.287.70:FF:000093">
    <property type="entry name" value="Calcium channel subunit Cch1"/>
    <property type="match status" value="1"/>
</dbReference>
<keyword evidence="9 17" id="KW-0106">Calcium</keyword>
<feature type="transmembrane region" description="Helical" evidence="20">
    <location>
        <begin position="113"/>
        <end position="132"/>
    </location>
</feature>